<keyword evidence="4" id="KW-1185">Reference proteome</keyword>
<keyword evidence="2" id="KW-0732">Signal</keyword>
<comment type="caution">
    <text evidence="3">The sequence shown here is derived from an EMBL/GenBank/DDBJ whole genome shotgun (WGS) entry which is preliminary data.</text>
</comment>
<dbReference type="RefSeq" id="WP_147262779.1">
    <property type="nucleotide sequence ID" value="NZ_QNRK01000016.1"/>
</dbReference>
<dbReference type="EMBL" id="QNRK01000016">
    <property type="protein sequence ID" value="RBP11403.1"/>
    <property type="molecule type" value="Genomic_DNA"/>
</dbReference>
<dbReference type="InterPro" id="IPR043504">
    <property type="entry name" value="Peptidase_S1_PA_chymotrypsin"/>
</dbReference>
<organism evidence="3 4">
    <name type="scientific">Roseiarcus fermentans</name>
    <dbReference type="NCBI Taxonomy" id="1473586"/>
    <lineage>
        <taxon>Bacteria</taxon>
        <taxon>Pseudomonadati</taxon>
        <taxon>Pseudomonadota</taxon>
        <taxon>Alphaproteobacteria</taxon>
        <taxon>Hyphomicrobiales</taxon>
        <taxon>Roseiarcaceae</taxon>
        <taxon>Roseiarcus</taxon>
    </lineage>
</organism>
<gene>
    <name evidence="3" type="ORF">DFR50_11698</name>
</gene>
<sequence length="328" mass="34731">MRSFLATLLSMLACPGLAATASDILANNTHGTVYLEVTDSAGQFIDSGTGFIVSHDGYIVTAAHIKPAAGQTLWAVIGQRQGTRFPLQSREIDEASDVAAWQLPQSASCRYAVTMTTADVHPLDRALVIGFPGQDGLTPAQININNVSTPDGLYKADGFLRNGYSGGPVFNESGNVIGLVHSGTPAGGNNDLIPIALALNLLKKRGVRVGIDVGVPYDNACYASCRAPSHGVERWSSETPWTSNSGELPGGHNESDECAKLIVSTLGGNPNARIDLLPGSGDPSKGMWEESHKDLIGQMHYTYYCQGILRTGPVYVEKQSAACGLWSQ</sequence>
<feature type="signal peptide" evidence="2">
    <location>
        <begin position="1"/>
        <end position="18"/>
    </location>
</feature>
<name>A0A366F9R3_9HYPH</name>
<dbReference type="Pfam" id="PF13365">
    <property type="entry name" value="Trypsin_2"/>
    <property type="match status" value="1"/>
</dbReference>
<feature type="region of interest" description="Disordered" evidence="1">
    <location>
        <begin position="233"/>
        <end position="252"/>
    </location>
</feature>
<evidence type="ECO:0000256" key="1">
    <source>
        <dbReference type="SAM" id="MobiDB-lite"/>
    </source>
</evidence>
<dbReference type="InterPro" id="IPR009003">
    <property type="entry name" value="Peptidase_S1_PA"/>
</dbReference>
<dbReference type="AlphaFoldDB" id="A0A366F9R3"/>
<dbReference type="Gene3D" id="2.40.10.10">
    <property type="entry name" value="Trypsin-like serine proteases"/>
    <property type="match status" value="2"/>
</dbReference>
<proteinExistence type="predicted"/>
<reference evidence="3 4" key="1">
    <citation type="submission" date="2018-06" db="EMBL/GenBank/DDBJ databases">
        <title>Genomic Encyclopedia of Type Strains, Phase IV (KMG-IV): sequencing the most valuable type-strain genomes for metagenomic binning, comparative biology and taxonomic classification.</title>
        <authorList>
            <person name="Goeker M."/>
        </authorList>
    </citation>
    <scope>NUCLEOTIDE SEQUENCE [LARGE SCALE GENOMIC DNA]</scope>
    <source>
        <strain evidence="3 4">DSM 24875</strain>
    </source>
</reference>
<evidence type="ECO:0000313" key="4">
    <source>
        <dbReference type="Proteomes" id="UP000253529"/>
    </source>
</evidence>
<dbReference type="PANTHER" id="PTHR43019:SF23">
    <property type="entry name" value="PROTEASE DO-LIKE 5, CHLOROPLASTIC"/>
    <property type="match status" value="1"/>
</dbReference>
<feature type="compositionally biased region" description="Polar residues" evidence="1">
    <location>
        <begin position="237"/>
        <end position="246"/>
    </location>
</feature>
<evidence type="ECO:0000313" key="3">
    <source>
        <dbReference type="EMBL" id="RBP11403.1"/>
    </source>
</evidence>
<dbReference type="Proteomes" id="UP000253529">
    <property type="component" value="Unassembled WGS sequence"/>
</dbReference>
<feature type="chain" id="PRO_5016876893" evidence="2">
    <location>
        <begin position="19"/>
        <end position="328"/>
    </location>
</feature>
<protein>
    <submittedName>
        <fullName evidence="3">Trypsin-like peptidase</fullName>
    </submittedName>
</protein>
<accession>A0A366F9R3</accession>
<dbReference type="SUPFAM" id="SSF50494">
    <property type="entry name" value="Trypsin-like serine proteases"/>
    <property type="match status" value="1"/>
</dbReference>
<dbReference type="PANTHER" id="PTHR43019">
    <property type="entry name" value="SERINE ENDOPROTEASE DEGS"/>
    <property type="match status" value="1"/>
</dbReference>
<evidence type="ECO:0000256" key="2">
    <source>
        <dbReference type="SAM" id="SignalP"/>
    </source>
</evidence>
<dbReference type="OrthoDB" id="1522627at2"/>